<dbReference type="AlphaFoldDB" id="A0A1F5S392"/>
<keyword evidence="3" id="KW-0648">Protein biosynthesis</keyword>
<evidence type="ECO:0000259" key="6">
    <source>
        <dbReference type="Pfam" id="PF05198"/>
    </source>
</evidence>
<dbReference type="GO" id="GO:0016020">
    <property type="term" value="C:membrane"/>
    <property type="evidence" value="ECO:0007669"/>
    <property type="project" value="TreeGrafter"/>
</dbReference>
<evidence type="ECO:0000313" key="8">
    <source>
        <dbReference type="Proteomes" id="UP000177407"/>
    </source>
</evidence>
<organism evidence="7 8">
    <name type="scientific">Candidatus Falkowbacteria bacterium RIFOXYA2_FULL_38_12</name>
    <dbReference type="NCBI Taxonomy" id="1797993"/>
    <lineage>
        <taxon>Bacteria</taxon>
        <taxon>Candidatus Falkowiibacteriota</taxon>
    </lineage>
</organism>
<dbReference type="PANTHER" id="PTHR10938">
    <property type="entry name" value="TRANSLATION INITIATION FACTOR IF-3"/>
    <property type="match status" value="1"/>
</dbReference>
<dbReference type="NCBIfam" id="TIGR00168">
    <property type="entry name" value="infC"/>
    <property type="match status" value="1"/>
</dbReference>
<dbReference type="InterPro" id="IPR001288">
    <property type="entry name" value="Translation_initiation_fac_3"/>
</dbReference>
<dbReference type="GO" id="GO:0043022">
    <property type="term" value="F:ribosome binding"/>
    <property type="evidence" value="ECO:0007669"/>
    <property type="project" value="TreeGrafter"/>
</dbReference>
<dbReference type="InterPro" id="IPR019814">
    <property type="entry name" value="Translation_initiation_fac_3_N"/>
</dbReference>
<gene>
    <name evidence="7" type="ORF">A2257_00160</name>
</gene>
<dbReference type="SUPFAM" id="SSF55200">
    <property type="entry name" value="Translation initiation factor IF3, C-terminal domain"/>
    <property type="match status" value="1"/>
</dbReference>
<dbReference type="Gene3D" id="3.30.110.10">
    <property type="entry name" value="Translation initiation factor 3 (IF-3), C-terminal domain"/>
    <property type="match status" value="1"/>
</dbReference>
<name>A0A1F5S392_9BACT</name>
<comment type="caution">
    <text evidence="7">The sequence shown here is derived from an EMBL/GenBank/DDBJ whole genome shotgun (WGS) entry which is preliminary data.</text>
</comment>
<dbReference type="InterPro" id="IPR019815">
    <property type="entry name" value="Translation_initiation_fac_3_C"/>
</dbReference>
<evidence type="ECO:0000256" key="2">
    <source>
        <dbReference type="ARBA" id="ARBA00022540"/>
    </source>
</evidence>
<accession>A0A1F5S392</accession>
<dbReference type="EMBL" id="MFGA01000019">
    <property type="protein sequence ID" value="OGF20893.1"/>
    <property type="molecule type" value="Genomic_DNA"/>
</dbReference>
<dbReference type="PANTHER" id="PTHR10938:SF0">
    <property type="entry name" value="TRANSLATION INITIATION FACTOR IF-3, MITOCHONDRIAL"/>
    <property type="match status" value="1"/>
</dbReference>
<dbReference type="GO" id="GO:0005829">
    <property type="term" value="C:cytosol"/>
    <property type="evidence" value="ECO:0007669"/>
    <property type="project" value="TreeGrafter"/>
</dbReference>
<dbReference type="Pfam" id="PF00707">
    <property type="entry name" value="IF3_C"/>
    <property type="match status" value="1"/>
</dbReference>
<sequence length="160" mass="18336">MRAPEVRVIDEEGLNVGVMPTMDAVKLARERELDLVEVFPKAEPPIAKITDYGKFLYQKDKEARKQKAKQKKIEIKGIRLSLRISAHDKDVRLKKAKEFLEDGDKVKIEVILKGREKQYTNMAREAVNQFIDSLDKLVPTKIEQQLIFQGGRFSAVVGKK</sequence>
<dbReference type="InterPro" id="IPR036788">
    <property type="entry name" value="T_IF-3_C_sf"/>
</dbReference>
<dbReference type="GO" id="GO:0003743">
    <property type="term" value="F:translation initiation factor activity"/>
    <property type="evidence" value="ECO:0007669"/>
    <property type="project" value="UniProtKB-UniRule"/>
</dbReference>
<dbReference type="GO" id="GO:0032790">
    <property type="term" value="P:ribosome disassembly"/>
    <property type="evidence" value="ECO:0007669"/>
    <property type="project" value="TreeGrafter"/>
</dbReference>
<protein>
    <recommendedName>
        <fullName evidence="4">Translation initiation factor IF-3</fullName>
    </recommendedName>
</protein>
<proteinExistence type="inferred from homology"/>
<comment type="similarity">
    <text evidence="1">Belongs to the IF-3 family.</text>
</comment>
<evidence type="ECO:0000259" key="5">
    <source>
        <dbReference type="Pfam" id="PF00707"/>
    </source>
</evidence>
<feature type="domain" description="Translation initiation factor 3 N-terminal" evidence="6">
    <location>
        <begin position="2"/>
        <end position="66"/>
    </location>
</feature>
<feature type="domain" description="Translation initiation factor 3 C-terminal" evidence="5">
    <location>
        <begin position="73"/>
        <end position="157"/>
    </location>
</feature>
<evidence type="ECO:0000256" key="1">
    <source>
        <dbReference type="ARBA" id="ARBA00005439"/>
    </source>
</evidence>
<evidence type="ECO:0000256" key="3">
    <source>
        <dbReference type="ARBA" id="ARBA00022917"/>
    </source>
</evidence>
<keyword evidence="2 7" id="KW-0396">Initiation factor</keyword>
<reference evidence="7 8" key="1">
    <citation type="journal article" date="2016" name="Nat. Commun.">
        <title>Thousands of microbial genomes shed light on interconnected biogeochemical processes in an aquifer system.</title>
        <authorList>
            <person name="Anantharaman K."/>
            <person name="Brown C.T."/>
            <person name="Hug L.A."/>
            <person name="Sharon I."/>
            <person name="Castelle C.J."/>
            <person name="Probst A.J."/>
            <person name="Thomas B.C."/>
            <person name="Singh A."/>
            <person name="Wilkins M.J."/>
            <person name="Karaoz U."/>
            <person name="Brodie E.L."/>
            <person name="Williams K.H."/>
            <person name="Hubbard S.S."/>
            <person name="Banfield J.F."/>
        </authorList>
    </citation>
    <scope>NUCLEOTIDE SEQUENCE [LARGE SCALE GENOMIC DNA]</scope>
</reference>
<dbReference type="Proteomes" id="UP000177407">
    <property type="component" value="Unassembled WGS sequence"/>
</dbReference>
<dbReference type="InterPro" id="IPR036787">
    <property type="entry name" value="T_IF-3_N_sf"/>
</dbReference>
<evidence type="ECO:0000256" key="4">
    <source>
        <dbReference type="NCBIfam" id="TIGR00168"/>
    </source>
</evidence>
<dbReference type="Pfam" id="PF05198">
    <property type="entry name" value="IF3_N"/>
    <property type="match status" value="1"/>
</dbReference>
<dbReference type="SUPFAM" id="SSF54364">
    <property type="entry name" value="Translation initiation factor IF3, N-terminal domain"/>
    <property type="match status" value="1"/>
</dbReference>
<dbReference type="Gene3D" id="3.10.20.80">
    <property type="entry name" value="Translation initiation factor 3 (IF-3), N-terminal domain"/>
    <property type="match status" value="1"/>
</dbReference>
<evidence type="ECO:0000313" key="7">
    <source>
        <dbReference type="EMBL" id="OGF20893.1"/>
    </source>
</evidence>